<dbReference type="EMBL" id="JBFOLK010000014">
    <property type="protein sequence ID" value="KAL2461633.1"/>
    <property type="molecule type" value="Genomic_DNA"/>
</dbReference>
<dbReference type="Proteomes" id="UP001604336">
    <property type="component" value="Unassembled WGS sequence"/>
</dbReference>
<feature type="domain" description="DUF1985" evidence="1">
    <location>
        <begin position="64"/>
        <end position="196"/>
    </location>
</feature>
<reference evidence="3" key="1">
    <citation type="submission" date="2024-07" db="EMBL/GenBank/DDBJ databases">
        <title>Two chromosome-level genome assemblies of Korean endemic species Abeliophyllum distichum and Forsythia ovata (Oleaceae).</title>
        <authorList>
            <person name="Jang H."/>
        </authorList>
    </citation>
    <scope>NUCLEOTIDE SEQUENCE [LARGE SCALE GENOMIC DNA]</scope>
</reference>
<dbReference type="PANTHER" id="PTHR48449">
    <property type="entry name" value="DUF1985 DOMAIN-CONTAINING PROTEIN"/>
    <property type="match status" value="1"/>
</dbReference>
<evidence type="ECO:0000259" key="1">
    <source>
        <dbReference type="Pfam" id="PF09331"/>
    </source>
</evidence>
<dbReference type="Pfam" id="PF09331">
    <property type="entry name" value="DUF1985"/>
    <property type="match status" value="1"/>
</dbReference>
<dbReference type="AlphaFoldDB" id="A0ABD1PE16"/>
<keyword evidence="3" id="KW-1185">Reference proteome</keyword>
<gene>
    <name evidence="2" type="ORF">Adt_45053</name>
</gene>
<accession>A0ABD1PE16</accession>
<dbReference type="PANTHER" id="PTHR48449:SF1">
    <property type="entry name" value="DUF1985 DOMAIN-CONTAINING PROTEIN"/>
    <property type="match status" value="1"/>
</dbReference>
<proteinExistence type="predicted"/>
<evidence type="ECO:0000313" key="3">
    <source>
        <dbReference type="Proteomes" id="UP001604336"/>
    </source>
</evidence>
<organism evidence="2 3">
    <name type="scientific">Abeliophyllum distichum</name>
    <dbReference type="NCBI Taxonomy" id="126358"/>
    <lineage>
        <taxon>Eukaryota</taxon>
        <taxon>Viridiplantae</taxon>
        <taxon>Streptophyta</taxon>
        <taxon>Embryophyta</taxon>
        <taxon>Tracheophyta</taxon>
        <taxon>Spermatophyta</taxon>
        <taxon>Magnoliopsida</taxon>
        <taxon>eudicotyledons</taxon>
        <taxon>Gunneridae</taxon>
        <taxon>Pentapetalae</taxon>
        <taxon>asterids</taxon>
        <taxon>lamiids</taxon>
        <taxon>Lamiales</taxon>
        <taxon>Oleaceae</taxon>
        <taxon>Forsythieae</taxon>
        <taxon>Abeliophyllum</taxon>
    </lineage>
</organism>
<comment type="caution">
    <text evidence="2">The sequence shown here is derived from an EMBL/GenBank/DDBJ whole genome shotgun (WGS) entry which is preliminary data.</text>
</comment>
<protein>
    <submittedName>
        <fullName evidence="2">Ubiquitin-like protease domain-containing protein</fullName>
    </submittedName>
</protein>
<evidence type="ECO:0000313" key="2">
    <source>
        <dbReference type="EMBL" id="KAL2461633.1"/>
    </source>
</evidence>
<name>A0ABD1PE16_9LAMI</name>
<dbReference type="InterPro" id="IPR015410">
    <property type="entry name" value="DUF1985"/>
</dbReference>
<sequence>MEYFVDRNFVTESKVSSRSMLTKIDAVYDALDDEHKELFLNLCFGKLYTVRSMQISLKLIHNLLIRRVRSENTDELWFCLGNKQDAQFSFLEFTLVTGFKRCDETEYKNRILQNGRLFDKYFGDGDKITPSHLYDAFDNEEEDMNDKYKLGLACIYESVLRAKELNTKIDGHILDLVDYLDLFNEYPWGRKIYDLTRYAFTRSWEYQKERYSLWGFPIGGAEEKIQSLMHTFMRMESTVLLEMNNLMIYSNKYARTPYALQLHKMSMRLVNHPPLQHLVHLYGGAVRVVNTEIY</sequence>